<gene>
    <name evidence="1" type="ORF">MNB_SM-3-795</name>
</gene>
<dbReference type="EMBL" id="FPHP01000048">
    <property type="protein sequence ID" value="SFV75865.1"/>
    <property type="molecule type" value="Genomic_DNA"/>
</dbReference>
<reference evidence="1" key="1">
    <citation type="submission" date="2016-10" db="EMBL/GenBank/DDBJ databases">
        <authorList>
            <person name="de Groot N.N."/>
        </authorList>
    </citation>
    <scope>NUCLEOTIDE SEQUENCE</scope>
</reference>
<protein>
    <submittedName>
        <fullName evidence="1">Uncharacterized protein</fullName>
    </submittedName>
</protein>
<evidence type="ECO:0000313" key="1">
    <source>
        <dbReference type="EMBL" id="SFV75865.1"/>
    </source>
</evidence>
<sequence>MGEDKSLKHFIFVEVPSFIQTMQSIQNESVHGHPTSLQECDTIRSEVIGIGQSGILVDLVRFKK</sequence>
<organism evidence="1">
    <name type="scientific">hydrothermal vent metagenome</name>
    <dbReference type="NCBI Taxonomy" id="652676"/>
    <lineage>
        <taxon>unclassified sequences</taxon>
        <taxon>metagenomes</taxon>
        <taxon>ecological metagenomes</taxon>
    </lineage>
</organism>
<name>A0A1W1D5F9_9ZZZZ</name>
<accession>A0A1W1D5F9</accession>
<proteinExistence type="predicted"/>
<dbReference type="AlphaFoldDB" id="A0A1W1D5F9"/>